<gene>
    <name evidence="1" type="ORF">BH747_03350</name>
</gene>
<dbReference type="OrthoDB" id="2659245at2"/>
<organism evidence="1 2">
    <name type="scientific">Enterococcus villorum</name>
    <dbReference type="NCBI Taxonomy" id="112904"/>
    <lineage>
        <taxon>Bacteria</taxon>
        <taxon>Bacillati</taxon>
        <taxon>Bacillota</taxon>
        <taxon>Bacilli</taxon>
        <taxon>Lactobacillales</taxon>
        <taxon>Enterococcaceae</taxon>
        <taxon>Enterococcus</taxon>
    </lineage>
</organism>
<comment type="caution">
    <text evidence="1">The sequence shown here is derived from an EMBL/GenBank/DDBJ whole genome shotgun (WGS) entry which is preliminary data.</text>
</comment>
<dbReference type="RefSeq" id="WP_081182518.1">
    <property type="nucleotide sequence ID" value="NZ_MJEA01000002.1"/>
</dbReference>
<proteinExistence type="predicted"/>
<evidence type="ECO:0000313" key="2">
    <source>
        <dbReference type="Proteomes" id="UP000192477"/>
    </source>
</evidence>
<sequence length="68" mass="7916">MTFNPGKHVYKFSPNPHNDPWYNKNQTKFYNQAAEAIASIGNSQTWIPKNWLFMINITVHGIDYTLSN</sequence>
<dbReference type="EMBL" id="MJEA01000002">
    <property type="protein sequence ID" value="OQO71050.1"/>
    <property type="molecule type" value="Genomic_DNA"/>
</dbReference>
<accession>A0A1V8YEN1</accession>
<dbReference type="AlphaFoldDB" id="A0A1V8YEN1"/>
<reference evidence="1 2" key="1">
    <citation type="journal article" date="2017" name="BMC Microbiol.">
        <title>Comparative genomics of Enterococcus spp. isolated from bovine feces.</title>
        <authorList>
            <person name="Beukers A.G."/>
            <person name="Zaheer R."/>
            <person name="Goji N."/>
            <person name="Amoako K.K."/>
            <person name="Chaves A.V."/>
            <person name="Ward M.P."/>
            <person name="McAllister T.A."/>
        </authorList>
    </citation>
    <scope>NUCLEOTIDE SEQUENCE [LARGE SCALE GENOMIC DNA]</scope>
    <source>
        <strain evidence="1 2">F1129D 143</strain>
    </source>
</reference>
<name>A0A1V8YEN1_9ENTE</name>
<protein>
    <submittedName>
        <fullName evidence="1">Uncharacterized protein</fullName>
    </submittedName>
</protein>
<dbReference type="Proteomes" id="UP000192477">
    <property type="component" value="Unassembled WGS sequence"/>
</dbReference>
<evidence type="ECO:0000313" key="1">
    <source>
        <dbReference type="EMBL" id="OQO71050.1"/>
    </source>
</evidence>